<protein>
    <submittedName>
        <fullName evidence="1">Uncharacterized protein</fullName>
    </submittedName>
</protein>
<comment type="caution">
    <text evidence="1">The sequence shown here is derived from an EMBL/GenBank/DDBJ whole genome shotgun (WGS) entry which is preliminary data.</text>
</comment>
<reference evidence="1" key="1">
    <citation type="submission" date="2022-07" db="EMBL/GenBank/DDBJ databases">
        <title>Phylogenomic reconstructions and comparative analyses of Kickxellomycotina fungi.</title>
        <authorList>
            <person name="Reynolds N.K."/>
            <person name="Stajich J.E."/>
            <person name="Barry K."/>
            <person name="Grigoriev I.V."/>
            <person name="Crous P."/>
            <person name="Smith M.E."/>
        </authorList>
    </citation>
    <scope>NUCLEOTIDE SEQUENCE</scope>
    <source>
        <strain evidence="1">CBS 190363</strain>
    </source>
</reference>
<feature type="non-terminal residue" evidence="1">
    <location>
        <position position="93"/>
    </location>
</feature>
<dbReference type="Proteomes" id="UP001139981">
    <property type="component" value="Unassembled WGS sequence"/>
</dbReference>
<gene>
    <name evidence="1" type="ORF">IWW38_005415</name>
</gene>
<evidence type="ECO:0000313" key="2">
    <source>
        <dbReference type="Proteomes" id="UP001139981"/>
    </source>
</evidence>
<evidence type="ECO:0000313" key="1">
    <source>
        <dbReference type="EMBL" id="KAJ2884564.1"/>
    </source>
</evidence>
<keyword evidence="2" id="KW-1185">Reference proteome</keyword>
<proteinExistence type="predicted"/>
<sequence>MAVRKASHAGSWYTDDGEQLDEELASWLEAVPATVSTVATTSETETPVPMRGVRAIIGPHAGLSYSGETAAYAYKSIDTTGIKRVFILGPSHH</sequence>
<dbReference type="EMBL" id="JANBVB010002512">
    <property type="protein sequence ID" value="KAJ2884564.1"/>
    <property type="molecule type" value="Genomic_DNA"/>
</dbReference>
<name>A0ACC1LW62_9FUNG</name>
<accession>A0ACC1LW62</accession>
<organism evidence="1 2">
    <name type="scientific">Coemansia aciculifera</name>
    <dbReference type="NCBI Taxonomy" id="417176"/>
    <lineage>
        <taxon>Eukaryota</taxon>
        <taxon>Fungi</taxon>
        <taxon>Fungi incertae sedis</taxon>
        <taxon>Zoopagomycota</taxon>
        <taxon>Kickxellomycotina</taxon>
        <taxon>Kickxellomycetes</taxon>
        <taxon>Kickxellales</taxon>
        <taxon>Kickxellaceae</taxon>
        <taxon>Coemansia</taxon>
    </lineage>
</organism>